<accession>A0ABP8H9Y2</accession>
<dbReference type="EMBL" id="BAABFO010000015">
    <property type="protein sequence ID" value="GAA4336430.1"/>
    <property type="molecule type" value="Genomic_DNA"/>
</dbReference>
<reference evidence="2" key="1">
    <citation type="journal article" date="2019" name="Int. J. Syst. Evol. Microbiol.">
        <title>The Global Catalogue of Microorganisms (GCM) 10K type strain sequencing project: providing services to taxonomists for standard genome sequencing and annotation.</title>
        <authorList>
            <consortium name="The Broad Institute Genomics Platform"/>
            <consortium name="The Broad Institute Genome Sequencing Center for Infectious Disease"/>
            <person name="Wu L."/>
            <person name="Ma J."/>
        </authorList>
    </citation>
    <scope>NUCLEOTIDE SEQUENCE [LARGE SCALE GENOMIC DNA]</scope>
    <source>
        <strain evidence="2">JCM 17666</strain>
    </source>
</reference>
<dbReference type="Proteomes" id="UP001501671">
    <property type="component" value="Unassembled WGS sequence"/>
</dbReference>
<evidence type="ECO:0000313" key="1">
    <source>
        <dbReference type="EMBL" id="GAA4336430.1"/>
    </source>
</evidence>
<dbReference type="RefSeq" id="WP_345250743.1">
    <property type="nucleotide sequence ID" value="NZ_BAABFO010000015.1"/>
</dbReference>
<comment type="caution">
    <text evidence="1">The sequence shown here is derived from an EMBL/GenBank/DDBJ whole genome shotgun (WGS) entry which is preliminary data.</text>
</comment>
<protein>
    <recommendedName>
        <fullName evidence="3">General secretion pathway protein GspJ</fullName>
    </recommendedName>
</protein>
<organism evidence="1 2">
    <name type="scientific">Pigmentiphaga soli</name>
    <dbReference type="NCBI Taxonomy" id="1007095"/>
    <lineage>
        <taxon>Bacteria</taxon>
        <taxon>Pseudomonadati</taxon>
        <taxon>Pseudomonadota</taxon>
        <taxon>Betaproteobacteria</taxon>
        <taxon>Burkholderiales</taxon>
        <taxon>Alcaligenaceae</taxon>
        <taxon>Pigmentiphaga</taxon>
    </lineage>
</organism>
<proteinExistence type="predicted"/>
<name>A0ABP8H9Y2_9BURK</name>
<keyword evidence="2" id="KW-1185">Reference proteome</keyword>
<evidence type="ECO:0008006" key="3">
    <source>
        <dbReference type="Google" id="ProtNLM"/>
    </source>
</evidence>
<gene>
    <name evidence="1" type="ORF">GCM10023144_30730</name>
</gene>
<evidence type="ECO:0000313" key="2">
    <source>
        <dbReference type="Proteomes" id="UP001501671"/>
    </source>
</evidence>
<sequence>MKAPRTGGQALAEALAALSVLGALFALIPAVGRLQDLALQALLAGRHAAFGIAQGWSQPALRQTIGTRFFDPGRHRWLALDGRAMLGADGIQAWGAVAPPAARDGAYQIGGGDRQAMALRAELLFPDRGVTTGAVRLSPRLGAAAGGRGLGGPRSVPAGLHEWSSLRPAIARSTVLLSGEGAAGGDDAVQAAIARAGRAWQDAARPSANLARADDARLWRLDAGWQRPRLDTDWLQPWRGVVPADRLVPEVRR</sequence>